<evidence type="ECO:0000313" key="10">
    <source>
        <dbReference type="EMBL" id="GIH17191.1"/>
    </source>
</evidence>
<dbReference type="CDD" id="cd06577">
    <property type="entry name" value="PASTA_pknB"/>
    <property type="match status" value="1"/>
</dbReference>
<dbReference type="GO" id="GO:0004222">
    <property type="term" value="F:metalloendopeptidase activity"/>
    <property type="evidence" value="ECO:0007669"/>
    <property type="project" value="InterPro"/>
</dbReference>
<evidence type="ECO:0000256" key="1">
    <source>
        <dbReference type="ARBA" id="ARBA00022670"/>
    </source>
</evidence>
<gene>
    <name evidence="10" type="ORF">Raf01_53630</name>
</gene>
<dbReference type="Gene3D" id="3.30.10.20">
    <property type="match status" value="1"/>
</dbReference>
<dbReference type="InterPro" id="IPR005543">
    <property type="entry name" value="PASTA_dom"/>
</dbReference>
<dbReference type="AlphaFoldDB" id="A0A8J3QVE3"/>
<dbReference type="InterPro" id="IPR013856">
    <property type="entry name" value="Peptidase_M4_domain"/>
</dbReference>
<comment type="caution">
    <text evidence="10">The sequence shown here is derived from an EMBL/GenBank/DDBJ whole genome shotgun (WGS) entry which is preliminary data.</text>
</comment>
<dbReference type="Gene3D" id="2.60.40.10">
    <property type="entry name" value="Immunoglobulins"/>
    <property type="match status" value="1"/>
</dbReference>
<dbReference type="Pfam" id="PF02868">
    <property type="entry name" value="Peptidase_M4_C"/>
    <property type="match status" value="1"/>
</dbReference>
<evidence type="ECO:0000256" key="7">
    <source>
        <dbReference type="SAM" id="MobiDB-lite"/>
    </source>
</evidence>
<dbReference type="Pfam" id="PF07504">
    <property type="entry name" value="FTP"/>
    <property type="match status" value="1"/>
</dbReference>
<dbReference type="EMBL" id="BONZ01000050">
    <property type="protein sequence ID" value="GIH17191.1"/>
    <property type="molecule type" value="Genomic_DNA"/>
</dbReference>
<evidence type="ECO:0000256" key="4">
    <source>
        <dbReference type="ARBA" id="ARBA00022801"/>
    </source>
</evidence>
<dbReference type="PANTHER" id="PTHR33794">
    <property type="entry name" value="BACILLOLYSIN"/>
    <property type="match status" value="1"/>
</dbReference>
<organism evidence="10 11">
    <name type="scientific">Rugosimonospora africana</name>
    <dbReference type="NCBI Taxonomy" id="556532"/>
    <lineage>
        <taxon>Bacteria</taxon>
        <taxon>Bacillati</taxon>
        <taxon>Actinomycetota</taxon>
        <taxon>Actinomycetes</taxon>
        <taxon>Micromonosporales</taxon>
        <taxon>Micromonosporaceae</taxon>
        <taxon>Rugosimonospora</taxon>
    </lineage>
</organism>
<evidence type="ECO:0000256" key="5">
    <source>
        <dbReference type="ARBA" id="ARBA00022833"/>
    </source>
</evidence>
<dbReference type="RefSeq" id="WP_203920751.1">
    <property type="nucleotide sequence ID" value="NZ_BONZ01000050.1"/>
</dbReference>
<dbReference type="SUPFAM" id="SSF55486">
    <property type="entry name" value="Metalloproteases ('zincins'), catalytic domain"/>
    <property type="match status" value="1"/>
</dbReference>
<dbReference type="Gene3D" id="1.10.390.10">
    <property type="entry name" value="Neutral Protease Domain 2"/>
    <property type="match status" value="1"/>
</dbReference>
<dbReference type="InterPro" id="IPR050728">
    <property type="entry name" value="Zinc_Metalloprotease_M4"/>
</dbReference>
<reference evidence="10" key="1">
    <citation type="submission" date="2021-01" db="EMBL/GenBank/DDBJ databases">
        <title>Whole genome shotgun sequence of Rugosimonospora africana NBRC 104875.</title>
        <authorList>
            <person name="Komaki H."/>
            <person name="Tamura T."/>
        </authorList>
    </citation>
    <scope>NUCLEOTIDE SEQUENCE</scope>
    <source>
        <strain evidence="10">NBRC 104875</strain>
    </source>
</reference>
<proteinExistence type="predicted"/>
<dbReference type="InterPro" id="IPR027268">
    <property type="entry name" value="Peptidase_M4/M1_CTD_sf"/>
</dbReference>
<dbReference type="PROSITE" id="PS51178">
    <property type="entry name" value="PASTA"/>
    <property type="match status" value="1"/>
</dbReference>
<evidence type="ECO:0000313" key="11">
    <source>
        <dbReference type="Proteomes" id="UP000642748"/>
    </source>
</evidence>
<dbReference type="Proteomes" id="UP000642748">
    <property type="component" value="Unassembled WGS sequence"/>
</dbReference>
<sequence>MKRYRVLLAAILAASVVTTGGTTHAATAAPGPAAPGPATPPAQPSALASRSAGVLMDSRPSYLQASPLDQFVAQPVISAGDLQYVSYNRTYAGLPVIGGNVVIATDSTGKVLAHSVSQKRPIGVLDTTPTVTSAAAVEVAKAQLRDVTGVGPARLVVYGAGTTPRLAWESTVDGTGAHGPSRLTVDVDAGNGKVLDAREGIMDGTGNSGWNGPNPLSIGTTQSGGTFSMQDPSIPNLRCQDNVSGLTFTGTDDNWGNGDPKNLETACVDALFATRTETQMVGQWLGRNGLDGRGGAWPMNVGWDAVNAEYMGNDVGVRIGHNTSGQSIASLDVVGHENGHGVDFNTPNGLSNVSTFEFVADAFGTATEWFANEPAPFDTPDFTIGERVNLNGTGPIRFMYNPSLVGHPNCYSPDVLTMDQHAAGGVGDHWFYLLAEGTSPTNGQPASPTCNGSGIGGLGIQVATKILYNAMLMKPLNAMYTDYRIWTLQAAKNLFITTCAPFNTVKAAWDAVSVPAQPGEPTCTDVHSNAPDQTVTQGSSVNLNLASFVSGGTAPYHWFPSLIFLLPPGLSLNPNTGAVTGSPTTPGTYTFSFSVAESGGRQTDDSMIWVVNTPTVAVPSIVNVGVGTAQSRLSAVGLFLGSETDRNTTNCDLTDKVSGQNPAAGQVVPRGSFVNYSVWVLAPGHQCQ</sequence>
<keyword evidence="5" id="KW-0862">Zinc</keyword>
<dbReference type="Pfam" id="PF05345">
    <property type="entry name" value="He_PIG"/>
    <property type="match status" value="1"/>
</dbReference>
<feature type="signal peptide" evidence="8">
    <location>
        <begin position="1"/>
        <end position="25"/>
    </location>
</feature>
<dbReference type="PANTHER" id="PTHR33794:SF1">
    <property type="entry name" value="BACILLOLYSIN"/>
    <property type="match status" value="1"/>
</dbReference>
<keyword evidence="3 8" id="KW-0732">Signal</keyword>
<evidence type="ECO:0000259" key="9">
    <source>
        <dbReference type="PROSITE" id="PS51178"/>
    </source>
</evidence>
<accession>A0A8J3QVE3</accession>
<keyword evidence="1" id="KW-0645">Protease</keyword>
<protein>
    <submittedName>
        <fullName evidence="10">Zinc metalloprotease</fullName>
    </submittedName>
</protein>
<dbReference type="GO" id="GO:0005975">
    <property type="term" value="P:carbohydrate metabolic process"/>
    <property type="evidence" value="ECO:0007669"/>
    <property type="project" value="UniProtKB-ARBA"/>
</dbReference>
<dbReference type="Pfam" id="PF01447">
    <property type="entry name" value="Peptidase_M4"/>
    <property type="match status" value="1"/>
</dbReference>
<dbReference type="GO" id="GO:0046872">
    <property type="term" value="F:metal ion binding"/>
    <property type="evidence" value="ECO:0007669"/>
    <property type="project" value="UniProtKB-KW"/>
</dbReference>
<evidence type="ECO:0000256" key="8">
    <source>
        <dbReference type="SAM" id="SignalP"/>
    </source>
</evidence>
<dbReference type="GO" id="GO:0006508">
    <property type="term" value="P:proteolysis"/>
    <property type="evidence" value="ECO:0007669"/>
    <property type="project" value="UniProtKB-KW"/>
</dbReference>
<dbReference type="Gene3D" id="3.10.170.10">
    <property type="match status" value="1"/>
</dbReference>
<evidence type="ECO:0000256" key="6">
    <source>
        <dbReference type="ARBA" id="ARBA00023049"/>
    </source>
</evidence>
<keyword evidence="4" id="KW-0378">Hydrolase</keyword>
<keyword evidence="2" id="KW-0479">Metal-binding</keyword>
<name>A0A8J3QVE3_9ACTN</name>
<evidence type="ECO:0000256" key="2">
    <source>
        <dbReference type="ARBA" id="ARBA00022723"/>
    </source>
</evidence>
<feature type="chain" id="PRO_5035313224" evidence="8">
    <location>
        <begin position="26"/>
        <end position="688"/>
    </location>
</feature>
<evidence type="ECO:0000256" key="3">
    <source>
        <dbReference type="ARBA" id="ARBA00022729"/>
    </source>
</evidence>
<feature type="domain" description="PASTA" evidence="9">
    <location>
        <begin position="612"/>
        <end position="680"/>
    </location>
</feature>
<feature type="region of interest" description="Disordered" evidence="7">
    <location>
        <begin position="23"/>
        <end position="50"/>
    </location>
</feature>
<feature type="compositionally biased region" description="Pro residues" evidence="7">
    <location>
        <begin position="32"/>
        <end position="43"/>
    </location>
</feature>
<dbReference type="InterPro" id="IPR013783">
    <property type="entry name" value="Ig-like_fold"/>
</dbReference>
<keyword evidence="6 10" id="KW-0482">Metalloprotease</keyword>
<dbReference type="InterPro" id="IPR011096">
    <property type="entry name" value="FTP_domain"/>
</dbReference>
<keyword evidence="11" id="KW-1185">Reference proteome</keyword>
<dbReference type="InterPro" id="IPR001570">
    <property type="entry name" value="Peptidase_M4_C_domain"/>
</dbReference>